<dbReference type="SUPFAM" id="SSF56672">
    <property type="entry name" value="DNA/RNA polymerases"/>
    <property type="match status" value="1"/>
</dbReference>
<proteinExistence type="predicted"/>
<dbReference type="OrthoDB" id="6767621at2759"/>
<dbReference type="InterPro" id="IPR043502">
    <property type="entry name" value="DNA/RNA_pol_sf"/>
</dbReference>
<dbReference type="InterPro" id="IPR051320">
    <property type="entry name" value="Viral_Replic_Matur_Polypro"/>
</dbReference>
<dbReference type="AlphaFoldDB" id="A0A8K0CJ07"/>
<evidence type="ECO:0000313" key="3">
    <source>
        <dbReference type="Proteomes" id="UP000801492"/>
    </source>
</evidence>
<dbReference type="Gene3D" id="3.30.70.270">
    <property type="match status" value="1"/>
</dbReference>
<organism evidence="2 3">
    <name type="scientific">Ignelater luminosus</name>
    <name type="common">Cucubano</name>
    <name type="synonym">Pyrophorus luminosus</name>
    <dbReference type="NCBI Taxonomy" id="2038154"/>
    <lineage>
        <taxon>Eukaryota</taxon>
        <taxon>Metazoa</taxon>
        <taxon>Ecdysozoa</taxon>
        <taxon>Arthropoda</taxon>
        <taxon>Hexapoda</taxon>
        <taxon>Insecta</taxon>
        <taxon>Pterygota</taxon>
        <taxon>Neoptera</taxon>
        <taxon>Endopterygota</taxon>
        <taxon>Coleoptera</taxon>
        <taxon>Polyphaga</taxon>
        <taxon>Elateriformia</taxon>
        <taxon>Elateroidea</taxon>
        <taxon>Elateridae</taxon>
        <taxon>Agrypninae</taxon>
        <taxon>Pyrophorini</taxon>
        <taxon>Ignelater</taxon>
    </lineage>
</organism>
<dbReference type="GO" id="GO:0071897">
    <property type="term" value="P:DNA biosynthetic process"/>
    <property type="evidence" value="ECO:0007669"/>
    <property type="project" value="UniProtKB-ARBA"/>
</dbReference>
<dbReference type="EMBL" id="VTPC01090130">
    <property type="protein sequence ID" value="KAF2884800.1"/>
    <property type="molecule type" value="Genomic_DNA"/>
</dbReference>
<comment type="caution">
    <text evidence="2">The sequence shown here is derived from an EMBL/GenBank/DDBJ whole genome shotgun (WGS) entry which is preliminary data.</text>
</comment>
<name>A0A8K0CJ07_IGNLU</name>
<dbReference type="PANTHER" id="PTHR33064">
    <property type="entry name" value="POL PROTEIN"/>
    <property type="match status" value="1"/>
</dbReference>
<protein>
    <submittedName>
        <fullName evidence="2">Uncharacterized protein</fullName>
    </submittedName>
</protein>
<dbReference type="InterPro" id="IPR043128">
    <property type="entry name" value="Rev_trsase/Diguanyl_cyclase"/>
</dbReference>
<reference evidence="2" key="1">
    <citation type="submission" date="2019-08" db="EMBL/GenBank/DDBJ databases">
        <title>The genome of the North American firefly Photinus pyralis.</title>
        <authorList>
            <consortium name="Photinus pyralis genome working group"/>
            <person name="Fallon T.R."/>
            <person name="Sander Lower S.E."/>
            <person name="Weng J.-K."/>
        </authorList>
    </citation>
    <scope>NUCLEOTIDE SEQUENCE</scope>
    <source>
        <strain evidence="2">TRF0915ILg1</strain>
        <tissue evidence="2">Whole body</tissue>
    </source>
</reference>
<dbReference type="Proteomes" id="UP000801492">
    <property type="component" value="Unassembled WGS sequence"/>
</dbReference>
<sequence length="186" mass="21531">MTFRRTSEKEQVSEELGWDNRARQLRPSWRDEKCNITERGREADQSESKESRLTPSKVLIQGMARKDFTIGPASSTCYVVDWHGLGTCLENVVTTYNSFPKPTMVTELKRLLGVCSWYRRFVSGFSDLMAPNDFMKGKKKKPPLYWSDQAGEAFETIKKKLISVLFWLHQTLRNLSLSRSTRRIGI</sequence>
<feature type="compositionally biased region" description="Basic and acidic residues" evidence="1">
    <location>
        <begin position="34"/>
        <end position="52"/>
    </location>
</feature>
<accession>A0A8K0CJ07</accession>
<evidence type="ECO:0000313" key="2">
    <source>
        <dbReference type="EMBL" id="KAF2884800.1"/>
    </source>
</evidence>
<keyword evidence="3" id="KW-1185">Reference proteome</keyword>
<gene>
    <name evidence="2" type="ORF">ILUMI_21371</name>
</gene>
<dbReference type="PANTHER" id="PTHR33064:SF37">
    <property type="entry name" value="RIBONUCLEASE H"/>
    <property type="match status" value="1"/>
</dbReference>
<evidence type="ECO:0000256" key="1">
    <source>
        <dbReference type="SAM" id="MobiDB-lite"/>
    </source>
</evidence>
<feature type="region of interest" description="Disordered" evidence="1">
    <location>
        <begin position="34"/>
        <end position="55"/>
    </location>
</feature>